<protein>
    <submittedName>
        <fullName evidence="4">Ribonuclease I</fullName>
        <ecNumber evidence="4">3.1.27.1</ecNumber>
        <ecNumber evidence="4">3.1.27.6</ecNumber>
    </submittedName>
</protein>
<dbReference type="EMBL" id="JMTB01000100">
    <property type="protein sequence ID" value="KFC03228.1"/>
    <property type="molecule type" value="Genomic_DNA"/>
</dbReference>
<dbReference type="GO" id="GO:0006401">
    <property type="term" value="P:RNA catabolic process"/>
    <property type="evidence" value="ECO:0007669"/>
    <property type="project" value="UniProtKB-ARBA"/>
</dbReference>
<dbReference type="InterPro" id="IPR001568">
    <property type="entry name" value="RNase_T2-like"/>
</dbReference>
<dbReference type="GO" id="GO:0016787">
    <property type="term" value="F:hydrolase activity"/>
    <property type="evidence" value="ECO:0007669"/>
    <property type="project" value="UniProtKB-KW"/>
</dbReference>
<comment type="similarity">
    <text evidence="1 2">Belongs to the RNase T2 family.</text>
</comment>
<comment type="caution">
    <text evidence="4">The sequence shown here is derived from an EMBL/GenBank/DDBJ whole genome shotgun (WGS) entry which is preliminary data.</text>
</comment>
<dbReference type="PROSITE" id="PS00530">
    <property type="entry name" value="RNASE_T2_1"/>
    <property type="match status" value="1"/>
</dbReference>
<dbReference type="Gene3D" id="3.90.730.10">
    <property type="entry name" value="Ribonuclease T2-like"/>
    <property type="match status" value="1"/>
</dbReference>
<keyword evidence="5" id="KW-1185">Reference proteome</keyword>
<dbReference type="OrthoDB" id="4720638at2"/>
<evidence type="ECO:0000256" key="1">
    <source>
        <dbReference type="ARBA" id="ARBA00007469"/>
    </source>
</evidence>
<accession>A0A084ZZ33</accession>
<dbReference type="RefSeq" id="WP_038159455.1">
    <property type="nucleotide sequence ID" value="NZ_JMTB01000100.1"/>
</dbReference>
<dbReference type="PROSITE" id="PS00531">
    <property type="entry name" value="RNASE_T2_2"/>
    <property type="match status" value="1"/>
</dbReference>
<keyword evidence="4" id="KW-0378">Hydrolase</keyword>
<dbReference type="PANTHER" id="PTHR11240:SF22">
    <property type="entry name" value="RIBONUCLEASE T2"/>
    <property type="match status" value="1"/>
</dbReference>
<dbReference type="Pfam" id="PF00445">
    <property type="entry name" value="Ribonuclease_T2"/>
    <property type="match status" value="1"/>
</dbReference>
<dbReference type="InterPro" id="IPR036430">
    <property type="entry name" value="RNase_T2-like_sf"/>
</dbReference>
<gene>
    <name evidence="4" type="primary">rna</name>
    <name evidence="4" type="ORF">GTGU_03346</name>
</gene>
<name>A0A084ZZ33_9ENTR</name>
<evidence type="ECO:0000313" key="5">
    <source>
        <dbReference type="Proteomes" id="UP000028630"/>
    </source>
</evidence>
<dbReference type="EC" id="3.1.27.6" evidence="4"/>
<organism evidence="4 5">
    <name type="scientific">Trabulsiella guamensis ATCC 49490</name>
    <dbReference type="NCBI Taxonomy" id="1005994"/>
    <lineage>
        <taxon>Bacteria</taxon>
        <taxon>Pseudomonadati</taxon>
        <taxon>Pseudomonadota</taxon>
        <taxon>Gammaproteobacteria</taxon>
        <taxon>Enterobacterales</taxon>
        <taxon>Enterobacteriaceae</taxon>
        <taxon>Trabulsiella</taxon>
    </lineage>
</organism>
<dbReference type="GO" id="GO:0003723">
    <property type="term" value="F:RNA binding"/>
    <property type="evidence" value="ECO:0007669"/>
    <property type="project" value="InterPro"/>
</dbReference>
<dbReference type="eggNOG" id="COG3719">
    <property type="taxonomic scope" value="Bacteria"/>
</dbReference>
<dbReference type="SUPFAM" id="SSF55895">
    <property type="entry name" value="Ribonuclease Rh-like"/>
    <property type="match status" value="1"/>
</dbReference>
<evidence type="ECO:0000256" key="3">
    <source>
        <dbReference type="SAM" id="SignalP"/>
    </source>
</evidence>
<dbReference type="GO" id="GO:0033897">
    <property type="term" value="F:ribonuclease T2 activity"/>
    <property type="evidence" value="ECO:0007669"/>
    <property type="project" value="InterPro"/>
</dbReference>
<dbReference type="InterPro" id="IPR018188">
    <property type="entry name" value="RNase_T2_His_AS_1"/>
</dbReference>
<keyword evidence="3" id="KW-0732">Signal</keyword>
<dbReference type="NCBIfam" id="NF007502">
    <property type="entry name" value="PRK10095.1"/>
    <property type="match status" value="1"/>
</dbReference>
<proteinExistence type="inferred from homology"/>
<feature type="signal peptide" evidence="3">
    <location>
        <begin position="1"/>
        <end position="24"/>
    </location>
</feature>
<sequence length="269" mass="29387">MFRKDIVACAATVAAVLCALSATAAPLTATRYADFDRYVLALSWQTGFCQSQHNMNRDAPAECQSQREQKDKTRHLTVHGLWPGLPKSIASRGVDERRWMRFGCATRPIPNMPEARASRKCAAAETGLSLEMANQLNNVMPGAGGNSCLERYEYAKHGVCFGFDPDAYFGTMVRLNGEVRQSAVGQFLADNYGKTVSRNDFNAAVAKSWGKESVSAFKLTCDGNPAWLTEVQISIKASAINAPLSRDGLLRQPHPGNCGKQFIIDKAGY</sequence>
<dbReference type="Proteomes" id="UP000028630">
    <property type="component" value="Unassembled WGS sequence"/>
</dbReference>
<reference evidence="5" key="1">
    <citation type="submission" date="2014-05" db="EMBL/GenBank/DDBJ databases">
        <title>ATOL: Assembling a taxonomically balanced genome-scale reconstruction of the evolutionary history of the Enterobacteriaceae.</title>
        <authorList>
            <person name="Plunkett G. III"/>
            <person name="Neeno-Eckwall E.C."/>
            <person name="Glasner J.D."/>
            <person name="Perna N.T."/>
        </authorList>
    </citation>
    <scope>NUCLEOTIDE SEQUENCE [LARGE SCALE GENOMIC DNA]</scope>
    <source>
        <strain evidence="5">ATCC 49490</strain>
    </source>
</reference>
<dbReference type="AlphaFoldDB" id="A0A084ZZ33"/>
<dbReference type="PANTHER" id="PTHR11240">
    <property type="entry name" value="RIBONUCLEASE T2"/>
    <property type="match status" value="1"/>
</dbReference>
<dbReference type="InterPro" id="IPR033130">
    <property type="entry name" value="RNase_T2_His_AS_2"/>
</dbReference>
<feature type="chain" id="PRO_5001786277" evidence="3">
    <location>
        <begin position="25"/>
        <end position="269"/>
    </location>
</feature>
<evidence type="ECO:0000313" key="4">
    <source>
        <dbReference type="EMBL" id="KFC03228.1"/>
    </source>
</evidence>
<dbReference type="EC" id="3.1.27.1" evidence="4"/>
<evidence type="ECO:0000256" key="2">
    <source>
        <dbReference type="RuleBase" id="RU004328"/>
    </source>
</evidence>